<dbReference type="AlphaFoldDB" id="R9PKA5"/>
<feature type="transmembrane region" description="Helical" evidence="1">
    <location>
        <begin position="6"/>
        <end position="25"/>
    </location>
</feature>
<proteinExistence type="predicted"/>
<evidence type="ECO:0000313" key="3">
    <source>
        <dbReference type="Proteomes" id="UP000014461"/>
    </source>
</evidence>
<comment type="caution">
    <text evidence="2">The sequence shown here is derived from an EMBL/GenBank/DDBJ whole genome shotgun (WGS) entry which is preliminary data.</text>
</comment>
<keyword evidence="1" id="KW-0472">Membrane</keyword>
<gene>
    <name evidence="2" type="ORF">AALB_1857</name>
</gene>
<dbReference type="Proteomes" id="UP000014461">
    <property type="component" value="Unassembled WGS sequence"/>
</dbReference>
<dbReference type="STRING" id="1331007.AALB_1857"/>
<evidence type="ECO:0000313" key="2">
    <source>
        <dbReference type="EMBL" id="GAD01777.1"/>
    </source>
</evidence>
<sequence length="71" mass="7359">METEVLSSLAIHLTIILCAVALVVWGKVLRDRKSSAGNSASSNDTSTGTTLIVCGGLLAITQVAKLIELFG</sequence>
<dbReference type="EMBL" id="BARX01000010">
    <property type="protein sequence ID" value="GAD01777.1"/>
    <property type="molecule type" value="Genomic_DNA"/>
</dbReference>
<protein>
    <submittedName>
        <fullName evidence="2">Uncharacterized protein</fullName>
    </submittedName>
</protein>
<name>R9PKA5_AGAAL</name>
<keyword evidence="1" id="KW-0812">Transmembrane</keyword>
<dbReference type="RefSeq" id="WP_016401545.1">
    <property type="nucleotide sequence ID" value="NZ_BARX01000010.1"/>
</dbReference>
<keyword evidence="3" id="KW-1185">Reference proteome</keyword>
<reference evidence="2" key="1">
    <citation type="journal article" date="2013" name="Genome Announc.">
        <title>Draft Genome Sequence of Agarivorans albus Strain MKT 106T, an Agarolytic Marine Bacterium.</title>
        <authorList>
            <person name="Yasuike M."/>
            <person name="Nakamura Y."/>
            <person name="Kai W."/>
            <person name="Fujiwara A."/>
            <person name="Fukui Y."/>
            <person name="Satomi M."/>
            <person name="Sano M."/>
        </authorList>
    </citation>
    <scope>NUCLEOTIDE SEQUENCE [LARGE SCALE GENOMIC DNA]</scope>
</reference>
<evidence type="ECO:0000256" key="1">
    <source>
        <dbReference type="SAM" id="Phobius"/>
    </source>
</evidence>
<keyword evidence="1" id="KW-1133">Transmembrane helix</keyword>
<accession>R9PKA5</accession>
<organism evidence="2 3">
    <name type="scientific">Agarivorans albus MKT 106</name>
    <dbReference type="NCBI Taxonomy" id="1331007"/>
    <lineage>
        <taxon>Bacteria</taxon>
        <taxon>Pseudomonadati</taxon>
        <taxon>Pseudomonadota</taxon>
        <taxon>Gammaproteobacteria</taxon>
        <taxon>Alteromonadales</taxon>
        <taxon>Alteromonadaceae</taxon>
        <taxon>Agarivorans</taxon>
    </lineage>
</organism>